<evidence type="ECO:0000256" key="1">
    <source>
        <dbReference type="SAM" id="MobiDB-lite"/>
    </source>
</evidence>
<evidence type="ECO:0000256" key="2">
    <source>
        <dbReference type="SAM" id="Phobius"/>
    </source>
</evidence>
<proteinExistence type="predicted"/>
<keyword evidence="2" id="KW-0472">Membrane</keyword>
<feature type="region of interest" description="Disordered" evidence="1">
    <location>
        <begin position="85"/>
        <end position="104"/>
    </location>
</feature>
<dbReference type="Proteomes" id="UP000248790">
    <property type="component" value="Unassembled WGS sequence"/>
</dbReference>
<protein>
    <submittedName>
        <fullName evidence="3">Uncharacterized protein</fullName>
    </submittedName>
</protein>
<reference evidence="3 4" key="1">
    <citation type="submission" date="2018-06" db="EMBL/GenBank/DDBJ databases">
        <title>Genomic Encyclopedia of Archaeal and Bacterial Type Strains, Phase II (KMG-II): from individual species to whole genera.</title>
        <authorList>
            <person name="Goeker M."/>
        </authorList>
    </citation>
    <scope>NUCLEOTIDE SEQUENCE [LARGE SCALE GENOMIC DNA]</scope>
    <source>
        <strain evidence="3 4">DSM 21851</strain>
    </source>
</reference>
<keyword evidence="2" id="KW-1133">Transmembrane helix</keyword>
<organism evidence="3 4">
    <name type="scientific">Larkinella arboricola</name>
    <dbReference type="NCBI Taxonomy" id="643671"/>
    <lineage>
        <taxon>Bacteria</taxon>
        <taxon>Pseudomonadati</taxon>
        <taxon>Bacteroidota</taxon>
        <taxon>Cytophagia</taxon>
        <taxon>Cytophagales</taxon>
        <taxon>Spirosomataceae</taxon>
        <taxon>Larkinella</taxon>
    </lineage>
</organism>
<dbReference type="RefSeq" id="WP_111631666.1">
    <property type="nucleotide sequence ID" value="NZ_QLMC01000025.1"/>
</dbReference>
<dbReference type="EMBL" id="QLMC01000025">
    <property type="protein sequence ID" value="RAJ89756.1"/>
    <property type="molecule type" value="Genomic_DNA"/>
</dbReference>
<feature type="transmembrane region" description="Helical" evidence="2">
    <location>
        <begin position="6"/>
        <end position="28"/>
    </location>
</feature>
<evidence type="ECO:0000313" key="4">
    <source>
        <dbReference type="Proteomes" id="UP000248790"/>
    </source>
</evidence>
<gene>
    <name evidence="3" type="ORF">LX87_05693</name>
</gene>
<sequence length="237" mass="26361">MADSKSNFITIVVAVIGWSGTIIAALIASQKSNLNSDLEKELVTAKQSTNQAERKLTVSVQQHDSLINSYNDLVKRYNALPCNQENTGELKKQEDLSPSTPLQEEDIFPLPTISESRQGQHYLQIKRVVGNSKTKLVTVKFLSTNERYDGSEYLYMLESIGTFQGKTYYAIRGKLGDKKGEGQDQYTTPGMQTVAGDPTYAEIIMNDVPTTVSKFSTLIININGDRVSLKNVPITWQ</sequence>
<keyword evidence="4" id="KW-1185">Reference proteome</keyword>
<keyword evidence="2" id="KW-0812">Transmembrane</keyword>
<dbReference type="AlphaFoldDB" id="A0A327WJ58"/>
<accession>A0A327WJ58</accession>
<comment type="caution">
    <text evidence="3">The sequence shown here is derived from an EMBL/GenBank/DDBJ whole genome shotgun (WGS) entry which is preliminary data.</text>
</comment>
<name>A0A327WJ58_LARAB</name>
<evidence type="ECO:0000313" key="3">
    <source>
        <dbReference type="EMBL" id="RAJ89756.1"/>
    </source>
</evidence>